<dbReference type="InterPro" id="IPR032816">
    <property type="entry name" value="VTT_dom"/>
</dbReference>
<feature type="transmembrane region" description="Helical" evidence="6">
    <location>
        <begin position="111"/>
        <end position="129"/>
    </location>
</feature>
<evidence type="ECO:0000313" key="8">
    <source>
        <dbReference type="EMBL" id="KAG7367397.1"/>
    </source>
</evidence>
<reference evidence="8" key="2">
    <citation type="submission" date="2021-04" db="EMBL/GenBank/DDBJ databases">
        <authorList>
            <person name="Podell S."/>
        </authorList>
    </citation>
    <scope>NUCLEOTIDE SEQUENCE</scope>
    <source>
        <strain evidence="8">Hildebrandi</strain>
    </source>
</reference>
<reference evidence="8" key="1">
    <citation type="journal article" date="2021" name="Sci. Rep.">
        <title>Diploid genomic architecture of Nitzschia inconspicua, an elite biomass production diatom.</title>
        <authorList>
            <person name="Oliver A."/>
            <person name="Podell S."/>
            <person name="Pinowska A."/>
            <person name="Traller J.C."/>
            <person name="Smith S.R."/>
            <person name="McClure R."/>
            <person name="Beliaev A."/>
            <person name="Bohutskyi P."/>
            <person name="Hill E.A."/>
            <person name="Rabines A."/>
            <person name="Zheng H."/>
            <person name="Allen L.Z."/>
            <person name="Kuo A."/>
            <person name="Grigoriev I.V."/>
            <person name="Allen A.E."/>
            <person name="Hazlebeck D."/>
            <person name="Allen E.E."/>
        </authorList>
    </citation>
    <scope>NUCLEOTIDE SEQUENCE</scope>
    <source>
        <strain evidence="8">Hildebrandi</strain>
    </source>
</reference>
<protein>
    <submittedName>
        <fullName evidence="8">SNARE associated golgi protein</fullName>
    </submittedName>
</protein>
<evidence type="ECO:0000256" key="3">
    <source>
        <dbReference type="ARBA" id="ARBA00022692"/>
    </source>
</evidence>
<comment type="caution">
    <text evidence="8">The sequence shown here is derived from an EMBL/GenBank/DDBJ whole genome shotgun (WGS) entry which is preliminary data.</text>
</comment>
<comment type="subcellular location">
    <subcellularLocation>
        <location evidence="1">Cell membrane</location>
        <topology evidence="1">Multi-pass membrane protein</topology>
    </subcellularLocation>
</comment>
<dbReference type="InterPro" id="IPR015414">
    <property type="entry name" value="TMEM64"/>
</dbReference>
<keyword evidence="3 6" id="KW-0812">Transmembrane</keyword>
<feature type="domain" description="VTT" evidence="7">
    <location>
        <begin position="129"/>
        <end position="255"/>
    </location>
</feature>
<dbReference type="Proteomes" id="UP000693970">
    <property type="component" value="Unassembled WGS sequence"/>
</dbReference>
<keyword evidence="5 6" id="KW-0472">Membrane</keyword>
<evidence type="ECO:0000256" key="6">
    <source>
        <dbReference type="SAM" id="Phobius"/>
    </source>
</evidence>
<name>A0A9K3LSD9_9STRA</name>
<keyword evidence="9" id="KW-1185">Reference proteome</keyword>
<sequence>MMKEQMPTKYDELDTSQTSIISSTTLARRESTNILPEPIVNSITRSPEQLERPLEVTEEEVRERRHSCWTKIAVAAVLAGFITFVIVDSQTNKYVRAGITTFLQWIEENPGAGVVAFILVYFVATIIFIPGSILTLGAGFVFSASFGSLGVGILLGTISVFIGASGGAIVPFLLGRYLFRDSVGKLSKKYSVFEALDKALAEKGLRIMVLLRLSPIIPFNAINYVAAVTAISFRSYVLAMFAIIPGTLLYVFLGASTGSLADSASGGDNLTVTIVVIVVGLIFGVIAVGLTSYYARKELNKIVADRQGEIEVQHQPQDTES</sequence>
<evidence type="ECO:0000256" key="2">
    <source>
        <dbReference type="ARBA" id="ARBA00022475"/>
    </source>
</evidence>
<dbReference type="PANTHER" id="PTHR12677:SF59">
    <property type="entry name" value="GOLGI APPARATUS MEMBRANE PROTEIN TVP38-RELATED"/>
    <property type="match status" value="1"/>
</dbReference>
<feature type="transmembrane region" description="Helical" evidence="6">
    <location>
        <begin position="236"/>
        <end position="253"/>
    </location>
</feature>
<evidence type="ECO:0000259" key="7">
    <source>
        <dbReference type="Pfam" id="PF09335"/>
    </source>
</evidence>
<accession>A0A9K3LSD9</accession>
<organism evidence="8 9">
    <name type="scientific">Nitzschia inconspicua</name>
    <dbReference type="NCBI Taxonomy" id="303405"/>
    <lineage>
        <taxon>Eukaryota</taxon>
        <taxon>Sar</taxon>
        <taxon>Stramenopiles</taxon>
        <taxon>Ochrophyta</taxon>
        <taxon>Bacillariophyta</taxon>
        <taxon>Bacillariophyceae</taxon>
        <taxon>Bacillariophycidae</taxon>
        <taxon>Bacillariales</taxon>
        <taxon>Bacillariaceae</taxon>
        <taxon>Nitzschia</taxon>
    </lineage>
</organism>
<keyword evidence="2" id="KW-1003">Cell membrane</keyword>
<evidence type="ECO:0000256" key="1">
    <source>
        <dbReference type="ARBA" id="ARBA00004651"/>
    </source>
</evidence>
<keyword evidence="4 6" id="KW-1133">Transmembrane helix</keyword>
<dbReference type="GO" id="GO:0005886">
    <property type="term" value="C:plasma membrane"/>
    <property type="evidence" value="ECO:0007669"/>
    <property type="project" value="UniProtKB-SubCell"/>
</dbReference>
<evidence type="ECO:0000256" key="4">
    <source>
        <dbReference type="ARBA" id="ARBA00022989"/>
    </source>
</evidence>
<dbReference type="PANTHER" id="PTHR12677">
    <property type="entry name" value="GOLGI APPARATUS MEMBRANE PROTEIN TVP38-RELATED"/>
    <property type="match status" value="1"/>
</dbReference>
<evidence type="ECO:0000313" key="9">
    <source>
        <dbReference type="Proteomes" id="UP000693970"/>
    </source>
</evidence>
<proteinExistence type="predicted"/>
<feature type="transmembrane region" description="Helical" evidence="6">
    <location>
        <begin position="72"/>
        <end position="91"/>
    </location>
</feature>
<dbReference type="EMBL" id="JAGRRH010000007">
    <property type="protein sequence ID" value="KAG7367397.1"/>
    <property type="molecule type" value="Genomic_DNA"/>
</dbReference>
<dbReference type="Pfam" id="PF09335">
    <property type="entry name" value="VTT_dom"/>
    <property type="match status" value="1"/>
</dbReference>
<dbReference type="OrthoDB" id="166803at2759"/>
<feature type="transmembrane region" description="Helical" evidence="6">
    <location>
        <begin position="273"/>
        <end position="295"/>
    </location>
</feature>
<dbReference type="AlphaFoldDB" id="A0A9K3LSD9"/>
<gene>
    <name evidence="8" type="ORF">IV203_030068</name>
</gene>
<evidence type="ECO:0000256" key="5">
    <source>
        <dbReference type="ARBA" id="ARBA00023136"/>
    </source>
</evidence>